<dbReference type="RefSeq" id="WP_187635320.1">
    <property type="nucleotide sequence ID" value="NZ_VZQQ01000012.1"/>
</dbReference>
<dbReference type="InterPro" id="IPR046847">
    <property type="entry name" value="Xre-like_HTH"/>
</dbReference>
<comment type="caution">
    <text evidence="3">The sequence shown here is derived from an EMBL/GenBank/DDBJ whole genome shotgun (WGS) entry which is preliminary data.</text>
</comment>
<gene>
    <name evidence="3" type="ORF">F6X42_17125</name>
</gene>
<organism evidence="3 4">
    <name type="scientific">Paraburkholderia podalyriae</name>
    <dbReference type="NCBI Taxonomy" id="1938811"/>
    <lineage>
        <taxon>Bacteria</taxon>
        <taxon>Pseudomonadati</taxon>
        <taxon>Pseudomonadota</taxon>
        <taxon>Betaproteobacteria</taxon>
        <taxon>Burkholderiales</taxon>
        <taxon>Burkholderiaceae</taxon>
        <taxon>Paraburkholderia</taxon>
    </lineage>
</organism>
<sequence length="162" mass="17610">MSDTVKVRVFLGYGGSAHVDPAAFTSIFRVDPTFRIAIIKSGVKPETFGVIARQMDRSREQLGKTLGLSVTTIDRKQKAGENLSSEQSERVVAMARLIGQVQAMVEESGDPEGFDAAHWLGRWLDEPLPALGGQRPAEFMDTAEGRELVSRLLAMAQSGAYA</sequence>
<keyword evidence="4" id="KW-1185">Reference proteome</keyword>
<evidence type="ECO:0000259" key="2">
    <source>
        <dbReference type="Pfam" id="PF20432"/>
    </source>
</evidence>
<dbReference type="Proteomes" id="UP000736373">
    <property type="component" value="Unassembled WGS sequence"/>
</dbReference>
<dbReference type="Pfam" id="PF09722">
    <property type="entry name" value="Xre_MbcA_ParS_C"/>
    <property type="match status" value="1"/>
</dbReference>
<name>A0ABR7PPU5_9BURK</name>
<dbReference type="EMBL" id="VZQQ01000012">
    <property type="protein sequence ID" value="MBC8748265.1"/>
    <property type="molecule type" value="Genomic_DNA"/>
</dbReference>
<feature type="domain" description="Antitoxin Xre/MbcA/ParS-like toxin-binding" evidence="1">
    <location>
        <begin position="115"/>
        <end position="159"/>
    </location>
</feature>
<accession>A0ABR7PPU5</accession>
<protein>
    <submittedName>
        <fullName evidence="3">DUF2384 domain-containing protein</fullName>
    </submittedName>
</protein>
<reference evidence="3 4" key="1">
    <citation type="submission" date="2019-09" db="EMBL/GenBank/DDBJ databases">
        <title>Paraburkholderia podalyriae sp. nov., A South African Podalyria-associated rhizobium.</title>
        <authorList>
            <person name="Mavima L."/>
            <person name="Beukes C.W."/>
            <person name="Palmer M."/>
            <person name="De Meyer S.E."/>
            <person name="James E.K."/>
            <person name="Maluk M."/>
            <person name="Avontuur J.R."/>
            <person name="Chan W.Y."/>
            <person name="Venter S.N."/>
            <person name="Steenkamp E.T."/>
        </authorList>
    </citation>
    <scope>NUCLEOTIDE SEQUENCE [LARGE SCALE GENOMIC DNA]</scope>
    <source>
        <strain evidence="3 4">WC7.3b</strain>
    </source>
</reference>
<proteinExistence type="predicted"/>
<feature type="domain" description="Antitoxin Xre-like helix-turn-helix" evidence="2">
    <location>
        <begin position="35"/>
        <end position="96"/>
    </location>
</feature>
<dbReference type="InterPro" id="IPR024467">
    <property type="entry name" value="Xre/MbcA/ParS-like_toxin-bd"/>
</dbReference>
<evidence type="ECO:0000313" key="4">
    <source>
        <dbReference type="Proteomes" id="UP000736373"/>
    </source>
</evidence>
<evidence type="ECO:0000313" key="3">
    <source>
        <dbReference type="EMBL" id="MBC8748265.1"/>
    </source>
</evidence>
<dbReference type="Pfam" id="PF20432">
    <property type="entry name" value="Xre-like-HTH"/>
    <property type="match status" value="1"/>
</dbReference>
<evidence type="ECO:0000259" key="1">
    <source>
        <dbReference type="Pfam" id="PF09722"/>
    </source>
</evidence>